<dbReference type="AlphaFoldDB" id="A0A0D7F058"/>
<keyword evidence="2" id="KW-0812">Transmembrane</keyword>
<dbReference type="Proteomes" id="UP000032515">
    <property type="component" value="Unassembled WGS sequence"/>
</dbReference>
<feature type="region of interest" description="Disordered" evidence="1">
    <location>
        <begin position="132"/>
        <end position="163"/>
    </location>
</feature>
<feature type="compositionally biased region" description="Polar residues" evidence="1">
    <location>
        <begin position="405"/>
        <end position="414"/>
    </location>
</feature>
<reference evidence="4 5" key="1">
    <citation type="submission" date="2014-11" db="EMBL/GenBank/DDBJ databases">
        <title>Genomics and ecophysiology of heterotrophic nitrogen fixing bacteria isolated from estuarine surface water.</title>
        <authorList>
            <person name="Bentzon-Tilia M."/>
            <person name="Severin I."/>
            <person name="Hansen L.H."/>
            <person name="Riemann L."/>
        </authorList>
    </citation>
    <scope>NUCLEOTIDE SEQUENCE [LARGE SCALE GENOMIC DNA]</scope>
    <source>
        <strain evidence="4 5">BAL398</strain>
    </source>
</reference>
<dbReference type="OrthoDB" id="8256189at2"/>
<evidence type="ECO:0000256" key="2">
    <source>
        <dbReference type="SAM" id="Phobius"/>
    </source>
</evidence>
<proteinExistence type="predicted"/>
<dbReference type="Pfam" id="PF05036">
    <property type="entry name" value="SPOR"/>
    <property type="match status" value="1"/>
</dbReference>
<organism evidence="4 5">
    <name type="scientific">Rhodopseudomonas palustris</name>
    <dbReference type="NCBI Taxonomy" id="1076"/>
    <lineage>
        <taxon>Bacteria</taxon>
        <taxon>Pseudomonadati</taxon>
        <taxon>Pseudomonadota</taxon>
        <taxon>Alphaproteobacteria</taxon>
        <taxon>Hyphomicrobiales</taxon>
        <taxon>Nitrobacteraceae</taxon>
        <taxon>Rhodopseudomonas</taxon>
    </lineage>
</organism>
<dbReference type="RefSeq" id="WP_044407469.1">
    <property type="nucleotide sequence ID" value="NZ_JXXE01000125.1"/>
</dbReference>
<dbReference type="GO" id="GO:0042834">
    <property type="term" value="F:peptidoglycan binding"/>
    <property type="evidence" value="ECO:0007669"/>
    <property type="project" value="InterPro"/>
</dbReference>
<keyword evidence="2" id="KW-0472">Membrane</keyword>
<evidence type="ECO:0000256" key="1">
    <source>
        <dbReference type="SAM" id="MobiDB-lite"/>
    </source>
</evidence>
<dbReference type="InterPro" id="IPR007730">
    <property type="entry name" value="SPOR-like_dom"/>
</dbReference>
<keyword evidence="2" id="KW-1133">Transmembrane helix</keyword>
<gene>
    <name evidence="4" type="ORF">OO17_06530</name>
</gene>
<evidence type="ECO:0000313" key="4">
    <source>
        <dbReference type="EMBL" id="KIZ46483.1"/>
    </source>
</evidence>
<name>A0A0D7F058_RHOPL</name>
<comment type="caution">
    <text evidence="4">The sequence shown here is derived from an EMBL/GenBank/DDBJ whole genome shotgun (WGS) entry which is preliminary data.</text>
</comment>
<feature type="region of interest" description="Disordered" evidence="1">
    <location>
        <begin position="358"/>
        <end position="414"/>
    </location>
</feature>
<accession>A0A0D7F058</accession>
<evidence type="ECO:0000313" key="5">
    <source>
        <dbReference type="Proteomes" id="UP000032515"/>
    </source>
</evidence>
<sequence>MARKTDDLADSFATEDSGGWLARFVADEDEFDHRAKWRLGAWAAGSVGALVIAILASQTPTQTRRAQLAAADLAKQSQLIEQLAKQSESETSRLASAINTLNSDRDRLFSRLGSLEQGLDSVTGSIARVQAGAPITGADKPATTSSHRPPAKGPVESSGARATPSIAAVETTALPSWATTPAEIAPSTSETAVPPVAKAEVNSVEVKHEVKADADKVAAVTPLMPARSILAPPDSATTPLLQPSPAKKGEASAAPEADEAETDDAEVAAIPVQRTQFGVDLGYANSIEGLRSLWSRLSHGDKPLASLQPIMMIKERENGRGTQLRLVAGPLDDAAAAAKLCARLSAGKRFCEPAVYDGQRLPNSVPAPAPRPARRKMPPKLTSNQPEPPPPPAPAPTPPPPPKQPSLTTFFGLR</sequence>
<feature type="compositionally biased region" description="Pro residues" evidence="1">
    <location>
        <begin position="386"/>
        <end position="404"/>
    </location>
</feature>
<evidence type="ECO:0000259" key="3">
    <source>
        <dbReference type="Pfam" id="PF05036"/>
    </source>
</evidence>
<feature type="domain" description="SPOR" evidence="3">
    <location>
        <begin position="276"/>
        <end position="347"/>
    </location>
</feature>
<protein>
    <recommendedName>
        <fullName evidence="3">SPOR domain-containing protein</fullName>
    </recommendedName>
</protein>
<dbReference type="PATRIC" id="fig|1076.23.peg.475"/>
<feature type="region of interest" description="Disordered" evidence="1">
    <location>
        <begin position="229"/>
        <end position="264"/>
    </location>
</feature>
<feature type="transmembrane region" description="Helical" evidence="2">
    <location>
        <begin position="39"/>
        <end position="57"/>
    </location>
</feature>
<dbReference type="EMBL" id="JXXE01000125">
    <property type="protein sequence ID" value="KIZ46483.1"/>
    <property type="molecule type" value="Genomic_DNA"/>
</dbReference>